<dbReference type="RefSeq" id="WP_373390417.1">
    <property type="nucleotide sequence ID" value="NZ_JBCFQJ010000004.1"/>
</dbReference>
<evidence type="ECO:0000256" key="1">
    <source>
        <dbReference type="SAM" id="Phobius"/>
    </source>
</evidence>
<keyword evidence="1" id="KW-0812">Transmembrane</keyword>
<keyword evidence="1" id="KW-1133">Transmembrane helix</keyword>
<feature type="transmembrane region" description="Helical" evidence="1">
    <location>
        <begin position="43"/>
        <end position="72"/>
    </location>
</feature>
<reference evidence="2 3" key="1">
    <citation type="submission" date="2024-04" db="EMBL/GenBank/DDBJ databases">
        <title>New Clade of Flavobacterium.</title>
        <authorList>
            <person name="Matos L."/>
            <person name="Proenca D.N."/>
            <person name="Fransisco R.M."/>
            <person name="Chung A.P."/>
            <person name="Maccario L."/>
            <person name="Sorensen S.J."/>
            <person name="Morais P.V."/>
        </authorList>
    </citation>
    <scope>NUCLEOTIDE SEQUENCE [LARGE SCALE GENOMIC DNA]</scope>
    <source>
        <strain evidence="2 3">FBOR7N2.3</strain>
    </source>
</reference>
<keyword evidence="3" id="KW-1185">Reference proteome</keyword>
<evidence type="ECO:0000313" key="2">
    <source>
        <dbReference type="EMBL" id="MFA9193323.1"/>
    </source>
</evidence>
<name>A0ABV4THI2_9FLAO</name>
<evidence type="ECO:0008006" key="4">
    <source>
        <dbReference type="Google" id="ProtNLM"/>
    </source>
</evidence>
<sequence length="231" mass="26101">MDFNLICLTVISISALHTFSGPDHYLPFIVLSRSKKWSLKKTVLWTSLCGLAHVLSSVILGLLGIFLGWTLSKTFDIESIRGGFASWMLFLFGVGYVLYALYNINRNKVHKHFDTSDEGEIYVFEHQHGQTVAPNQRYKVTPWVMFFIFASGPSEPMIPLIIYPAIDYSLVEVGILIVVYTLATVLTMLIMVLIGFFGTNSINYKGFEKYIELISGSIIMICGFGMIWLGW</sequence>
<dbReference type="PANTHER" id="PTHR36394">
    <property type="entry name" value="OS01G0277700 PROTEIN"/>
    <property type="match status" value="1"/>
</dbReference>
<comment type="caution">
    <text evidence="2">The sequence shown here is derived from an EMBL/GenBank/DDBJ whole genome shotgun (WGS) entry which is preliminary data.</text>
</comment>
<keyword evidence="1" id="KW-0472">Membrane</keyword>
<gene>
    <name evidence="2" type="ORF">AAGV33_02815</name>
</gene>
<dbReference type="PANTHER" id="PTHR36394:SF1">
    <property type="entry name" value="OS01G0277700 PROTEIN"/>
    <property type="match status" value="1"/>
</dbReference>
<feature type="transmembrane region" description="Helical" evidence="1">
    <location>
        <begin position="84"/>
        <end position="102"/>
    </location>
</feature>
<feature type="transmembrane region" description="Helical" evidence="1">
    <location>
        <begin position="210"/>
        <end position="229"/>
    </location>
</feature>
<protein>
    <recommendedName>
        <fullName evidence="4">Urease accessory protein UreH-like transmembrane domain-containing protein</fullName>
    </recommendedName>
</protein>
<dbReference type="Proteomes" id="UP001574170">
    <property type="component" value="Unassembled WGS sequence"/>
</dbReference>
<feature type="transmembrane region" description="Helical" evidence="1">
    <location>
        <begin position="143"/>
        <end position="163"/>
    </location>
</feature>
<dbReference type="EMBL" id="JBCFQK010000002">
    <property type="protein sequence ID" value="MFA9193323.1"/>
    <property type="molecule type" value="Genomic_DNA"/>
</dbReference>
<proteinExistence type="predicted"/>
<feature type="transmembrane region" description="Helical" evidence="1">
    <location>
        <begin position="175"/>
        <end position="198"/>
    </location>
</feature>
<evidence type="ECO:0000313" key="3">
    <source>
        <dbReference type="Proteomes" id="UP001574170"/>
    </source>
</evidence>
<accession>A0ABV4THI2</accession>
<organism evidence="2 3">
    <name type="scientific">Flavobacterium magnesitis</name>
    <dbReference type="NCBI Taxonomy" id="3138077"/>
    <lineage>
        <taxon>Bacteria</taxon>
        <taxon>Pseudomonadati</taxon>
        <taxon>Bacteroidota</taxon>
        <taxon>Flavobacteriia</taxon>
        <taxon>Flavobacteriales</taxon>
        <taxon>Flavobacteriaceae</taxon>
        <taxon>Flavobacterium</taxon>
    </lineage>
</organism>